<dbReference type="AlphaFoldDB" id="A0AAN7Q8C4"/>
<dbReference type="PROSITE" id="PS50800">
    <property type="entry name" value="SAP"/>
    <property type="match status" value="1"/>
</dbReference>
<accession>A0AAN7Q8C4</accession>
<comment type="caution">
    <text evidence="2">The sequence shown here is derived from an EMBL/GenBank/DDBJ whole genome shotgun (WGS) entry which is preliminary data.</text>
</comment>
<evidence type="ECO:0000259" key="1">
    <source>
        <dbReference type="PROSITE" id="PS50800"/>
    </source>
</evidence>
<proteinExistence type="predicted"/>
<protein>
    <recommendedName>
        <fullName evidence="1">SAP domain-containing protein</fullName>
    </recommendedName>
</protein>
<feature type="domain" description="SAP" evidence="1">
    <location>
        <begin position="20"/>
        <end position="54"/>
    </location>
</feature>
<sequence>MERSIALRPVPGAVLQHTNVADHSILQLQRWLECRGLKKSGNKLELLERVQNCINAGRENDIFLGIDGGKWT</sequence>
<dbReference type="EMBL" id="JARPUR010000002">
    <property type="protein sequence ID" value="KAK4882500.1"/>
    <property type="molecule type" value="Genomic_DNA"/>
</dbReference>
<name>A0AAN7Q8C4_9COLE</name>
<dbReference type="InterPro" id="IPR003034">
    <property type="entry name" value="SAP_dom"/>
</dbReference>
<reference evidence="3" key="1">
    <citation type="submission" date="2023-01" db="EMBL/GenBank/DDBJ databases">
        <title>Key to firefly adult light organ development and bioluminescence: homeobox transcription factors regulate luciferase expression and transportation to peroxisome.</title>
        <authorList>
            <person name="Fu X."/>
        </authorList>
    </citation>
    <scope>NUCLEOTIDE SEQUENCE [LARGE SCALE GENOMIC DNA]</scope>
</reference>
<gene>
    <name evidence="2" type="ORF">RN001_005819</name>
</gene>
<dbReference type="InterPro" id="IPR036361">
    <property type="entry name" value="SAP_dom_sf"/>
</dbReference>
<evidence type="ECO:0000313" key="2">
    <source>
        <dbReference type="EMBL" id="KAK4882500.1"/>
    </source>
</evidence>
<keyword evidence="3" id="KW-1185">Reference proteome</keyword>
<evidence type="ECO:0000313" key="3">
    <source>
        <dbReference type="Proteomes" id="UP001353858"/>
    </source>
</evidence>
<dbReference type="SUPFAM" id="SSF68906">
    <property type="entry name" value="SAP domain"/>
    <property type="match status" value="1"/>
</dbReference>
<organism evidence="2 3">
    <name type="scientific">Aquatica leii</name>
    <dbReference type="NCBI Taxonomy" id="1421715"/>
    <lineage>
        <taxon>Eukaryota</taxon>
        <taxon>Metazoa</taxon>
        <taxon>Ecdysozoa</taxon>
        <taxon>Arthropoda</taxon>
        <taxon>Hexapoda</taxon>
        <taxon>Insecta</taxon>
        <taxon>Pterygota</taxon>
        <taxon>Neoptera</taxon>
        <taxon>Endopterygota</taxon>
        <taxon>Coleoptera</taxon>
        <taxon>Polyphaga</taxon>
        <taxon>Elateriformia</taxon>
        <taxon>Elateroidea</taxon>
        <taxon>Lampyridae</taxon>
        <taxon>Luciolinae</taxon>
        <taxon>Aquatica</taxon>
    </lineage>
</organism>
<dbReference type="Proteomes" id="UP001353858">
    <property type="component" value="Unassembled WGS sequence"/>
</dbReference>